<feature type="domain" description="Polymerase nucleotidyl transferase" evidence="1">
    <location>
        <begin position="17"/>
        <end position="63"/>
    </location>
</feature>
<protein>
    <submittedName>
        <fullName evidence="3">HEPN domain-containing protein</fullName>
    </submittedName>
</protein>
<dbReference type="InterPro" id="IPR052548">
    <property type="entry name" value="Type_VII_TA_antitoxin"/>
</dbReference>
<evidence type="ECO:0000259" key="1">
    <source>
        <dbReference type="Pfam" id="PF01909"/>
    </source>
</evidence>
<comment type="caution">
    <text evidence="3">The sequence shown here is derived from an EMBL/GenBank/DDBJ whole genome shotgun (WGS) entry which is preliminary data.</text>
</comment>
<name>A0A6B1DV40_9CHLR</name>
<dbReference type="EMBL" id="VXPY01000068">
    <property type="protein sequence ID" value="MYD90543.1"/>
    <property type="molecule type" value="Genomic_DNA"/>
</dbReference>
<proteinExistence type="predicted"/>
<evidence type="ECO:0000313" key="3">
    <source>
        <dbReference type="EMBL" id="MYD90543.1"/>
    </source>
</evidence>
<organism evidence="3">
    <name type="scientific">Caldilineaceae bacterium SB0662_bin_9</name>
    <dbReference type="NCBI Taxonomy" id="2605258"/>
    <lineage>
        <taxon>Bacteria</taxon>
        <taxon>Bacillati</taxon>
        <taxon>Chloroflexota</taxon>
        <taxon>Caldilineae</taxon>
        <taxon>Caldilineales</taxon>
        <taxon>Caldilineaceae</taxon>
    </lineage>
</organism>
<dbReference type="InterPro" id="IPR043519">
    <property type="entry name" value="NT_sf"/>
</dbReference>
<sequence length="283" mass="31553">MNQVAAQTNAHDAHACRVAQVVEQVEGVEQVILFGSRARGDFRPESDLDLVVVYETTKTRSDVFLPCVQAARDATVDEYGHSVSVDITPLAADHFDFMQHGINHVAAHAAREGITPMGEFYRPPSEPGEPNLPEHRRRESMERAWHARSHLTTLMNVYRLGVDSYEDSLEWDKAIGEQAQRALEHALKAVIAAHGRRYPHEHKFEDLLGPARTCVAGLTLQSNLEVLSAFGGGTAYETPELDLDVDQLLENVRHDVTHLFAICAGKADFDPWKVTRPAFKRGE</sequence>
<gene>
    <name evidence="3" type="ORF">F4Y08_09455</name>
</gene>
<feature type="domain" description="HEPN" evidence="2">
    <location>
        <begin position="178"/>
        <end position="236"/>
    </location>
</feature>
<dbReference type="Pfam" id="PF01909">
    <property type="entry name" value="NTP_transf_2"/>
    <property type="match status" value="1"/>
</dbReference>
<dbReference type="InterPro" id="IPR002934">
    <property type="entry name" value="Polymerase_NTP_transf_dom"/>
</dbReference>
<dbReference type="GO" id="GO:0016779">
    <property type="term" value="F:nucleotidyltransferase activity"/>
    <property type="evidence" value="ECO:0007669"/>
    <property type="project" value="InterPro"/>
</dbReference>
<dbReference type="InterPro" id="IPR007842">
    <property type="entry name" value="HEPN_dom"/>
</dbReference>
<accession>A0A6B1DV40</accession>
<dbReference type="CDD" id="cd05403">
    <property type="entry name" value="NT_KNTase_like"/>
    <property type="match status" value="1"/>
</dbReference>
<dbReference type="Gene3D" id="3.30.460.10">
    <property type="entry name" value="Beta Polymerase, domain 2"/>
    <property type="match status" value="1"/>
</dbReference>
<dbReference type="Pfam" id="PF05168">
    <property type="entry name" value="HEPN"/>
    <property type="match status" value="1"/>
</dbReference>
<dbReference type="PANTHER" id="PTHR33933">
    <property type="entry name" value="NUCLEOTIDYLTRANSFERASE"/>
    <property type="match status" value="1"/>
</dbReference>
<evidence type="ECO:0000259" key="2">
    <source>
        <dbReference type="Pfam" id="PF05168"/>
    </source>
</evidence>
<dbReference type="PANTHER" id="PTHR33933:SF1">
    <property type="entry name" value="PROTEIN ADENYLYLTRANSFERASE MNTA-RELATED"/>
    <property type="match status" value="1"/>
</dbReference>
<dbReference type="SUPFAM" id="SSF81301">
    <property type="entry name" value="Nucleotidyltransferase"/>
    <property type="match status" value="1"/>
</dbReference>
<reference evidence="3" key="1">
    <citation type="submission" date="2019-09" db="EMBL/GenBank/DDBJ databases">
        <title>Characterisation of the sponge microbiome using genome-centric metagenomics.</title>
        <authorList>
            <person name="Engelberts J.P."/>
            <person name="Robbins S.J."/>
            <person name="De Goeij J.M."/>
            <person name="Aranda M."/>
            <person name="Bell S.C."/>
            <person name="Webster N.S."/>
        </authorList>
    </citation>
    <scope>NUCLEOTIDE SEQUENCE</scope>
    <source>
        <strain evidence="3">SB0662_bin_9</strain>
    </source>
</reference>
<dbReference type="AlphaFoldDB" id="A0A6B1DV40"/>